<accession>A0A0A9HHT0</accession>
<sequence length="45" mass="5365">MTIGQRNVRETTIKMKPEAKILNKTNKRECVRYKHLKRADDSLHL</sequence>
<proteinExistence type="predicted"/>
<organism evidence="1">
    <name type="scientific">Arundo donax</name>
    <name type="common">Giant reed</name>
    <name type="synonym">Donax arundinaceus</name>
    <dbReference type="NCBI Taxonomy" id="35708"/>
    <lineage>
        <taxon>Eukaryota</taxon>
        <taxon>Viridiplantae</taxon>
        <taxon>Streptophyta</taxon>
        <taxon>Embryophyta</taxon>
        <taxon>Tracheophyta</taxon>
        <taxon>Spermatophyta</taxon>
        <taxon>Magnoliopsida</taxon>
        <taxon>Liliopsida</taxon>
        <taxon>Poales</taxon>
        <taxon>Poaceae</taxon>
        <taxon>PACMAD clade</taxon>
        <taxon>Arundinoideae</taxon>
        <taxon>Arundineae</taxon>
        <taxon>Arundo</taxon>
    </lineage>
</organism>
<dbReference type="AlphaFoldDB" id="A0A0A9HHT0"/>
<reference evidence="1" key="1">
    <citation type="submission" date="2014-09" db="EMBL/GenBank/DDBJ databases">
        <authorList>
            <person name="Magalhaes I.L.F."/>
            <person name="Oliveira U."/>
            <person name="Santos F.R."/>
            <person name="Vidigal T.H.D.A."/>
            <person name="Brescovit A.D."/>
            <person name="Santos A.J."/>
        </authorList>
    </citation>
    <scope>NUCLEOTIDE SEQUENCE</scope>
    <source>
        <tissue evidence="1">Shoot tissue taken approximately 20 cm above the soil surface</tissue>
    </source>
</reference>
<dbReference type="EMBL" id="GBRH01161584">
    <property type="protein sequence ID" value="JAE36312.1"/>
    <property type="molecule type" value="Transcribed_RNA"/>
</dbReference>
<protein>
    <submittedName>
        <fullName evidence="1">Uncharacterized protein</fullName>
    </submittedName>
</protein>
<name>A0A0A9HHT0_ARUDO</name>
<reference evidence="1" key="2">
    <citation type="journal article" date="2015" name="Data Brief">
        <title>Shoot transcriptome of the giant reed, Arundo donax.</title>
        <authorList>
            <person name="Barrero R.A."/>
            <person name="Guerrero F.D."/>
            <person name="Moolhuijzen P."/>
            <person name="Goolsby J.A."/>
            <person name="Tidwell J."/>
            <person name="Bellgard S.E."/>
            <person name="Bellgard M.I."/>
        </authorList>
    </citation>
    <scope>NUCLEOTIDE SEQUENCE</scope>
    <source>
        <tissue evidence="1">Shoot tissue taken approximately 20 cm above the soil surface</tissue>
    </source>
</reference>
<evidence type="ECO:0000313" key="1">
    <source>
        <dbReference type="EMBL" id="JAE36312.1"/>
    </source>
</evidence>